<gene>
    <name evidence="2" type="ORF">SteCoe_22341</name>
</gene>
<evidence type="ECO:0000256" key="1">
    <source>
        <dbReference type="SAM" id="Phobius"/>
    </source>
</evidence>
<name>A0A1R2BMD0_9CILI</name>
<keyword evidence="3" id="KW-1185">Reference proteome</keyword>
<keyword evidence="1" id="KW-0472">Membrane</keyword>
<dbReference type="AlphaFoldDB" id="A0A1R2BMD0"/>
<sequence length="133" mass="15255">MDSFLTRIFGKPNRSLRKFDVLIYANCLSQEELETGIYKFRFAIYSPFIAAIFTPFKFIKLKNRGHFNFGLDPISNDVCGALVCMIGTLSIAFVTSAYFFHKLFEFSNPLYKKYRSLGALSKELTDFVESSPN</sequence>
<evidence type="ECO:0000313" key="3">
    <source>
        <dbReference type="Proteomes" id="UP000187209"/>
    </source>
</evidence>
<keyword evidence="1" id="KW-0812">Transmembrane</keyword>
<evidence type="ECO:0000313" key="2">
    <source>
        <dbReference type="EMBL" id="OMJ77947.1"/>
    </source>
</evidence>
<proteinExistence type="predicted"/>
<comment type="caution">
    <text evidence="2">The sequence shown here is derived from an EMBL/GenBank/DDBJ whole genome shotgun (WGS) entry which is preliminary data.</text>
</comment>
<protein>
    <submittedName>
        <fullName evidence="2">Uncharacterized protein</fullName>
    </submittedName>
</protein>
<reference evidence="2 3" key="1">
    <citation type="submission" date="2016-11" db="EMBL/GenBank/DDBJ databases">
        <title>The macronuclear genome of Stentor coeruleus: a giant cell with tiny introns.</title>
        <authorList>
            <person name="Slabodnick M."/>
            <person name="Ruby J.G."/>
            <person name="Reiff S.B."/>
            <person name="Swart E.C."/>
            <person name="Gosai S."/>
            <person name="Prabakaran S."/>
            <person name="Witkowska E."/>
            <person name="Larue G.E."/>
            <person name="Fisher S."/>
            <person name="Freeman R.M."/>
            <person name="Gunawardena J."/>
            <person name="Chu W."/>
            <person name="Stover N.A."/>
            <person name="Gregory B.D."/>
            <person name="Nowacki M."/>
            <person name="Derisi J."/>
            <person name="Roy S.W."/>
            <person name="Marshall W.F."/>
            <person name="Sood P."/>
        </authorList>
    </citation>
    <scope>NUCLEOTIDE SEQUENCE [LARGE SCALE GENOMIC DNA]</scope>
    <source>
        <strain evidence="2">WM001</strain>
    </source>
</reference>
<accession>A0A1R2BMD0</accession>
<organism evidence="2 3">
    <name type="scientific">Stentor coeruleus</name>
    <dbReference type="NCBI Taxonomy" id="5963"/>
    <lineage>
        <taxon>Eukaryota</taxon>
        <taxon>Sar</taxon>
        <taxon>Alveolata</taxon>
        <taxon>Ciliophora</taxon>
        <taxon>Postciliodesmatophora</taxon>
        <taxon>Heterotrichea</taxon>
        <taxon>Heterotrichida</taxon>
        <taxon>Stentoridae</taxon>
        <taxon>Stentor</taxon>
    </lineage>
</organism>
<keyword evidence="1" id="KW-1133">Transmembrane helix</keyword>
<feature type="transmembrane region" description="Helical" evidence="1">
    <location>
        <begin position="42"/>
        <end position="59"/>
    </location>
</feature>
<dbReference type="Proteomes" id="UP000187209">
    <property type="component" value="Unassembled WGS sequence"/>
</dbReference>
<dbReference type="EMBL" id="MPUH01000547">
    <property type="protein sequence ID" value="OMJ77947.1"/>
    <property type="molecule type" value="Genomic_DNA"/>
</dbReference>
<feature type="transmembrane region" description="Helical" evidence="1">
    <location>
        <begin position="79"/>
        <end position="100"/>
    </location>
</feature>